<protein>
    <submittedName>
        <fullName evidence="1">Uncharacterized protein</fullName>
    </submittedName>
</protein>
<sequence length="135" mass="15592">MNSYPREGEHRLTLAYEDLIGDNNGINTTLELGGFLEKAKGVEMIPDPAIECTWHRVVKGNDAPRSLRNGEKQRRYKRKQLDLMVSALDELEMKYENEGKLVGILRRYRSNIIKRPAEEKGKHLPEEVATKMARR</sequence>
<evidence type="ECO:0000313" key="1">
    <source>
        <dbReference type="EMBL" id="CAE2260572.1"/>
    </source>
</evidence>
<organism evidence="1">
    <name type="scientific">Odontella aurita</name>
    <dbReference type="NCBI Taxonomy" id="265563"/>
    <lineage>
        <taxon>Eukaryota</taxon>
        <taxon>Sar</taxon>
        <taxon>Stramenopiles</taxon>
        <taxon>Ochrophyta</taxon>
        <taxon>Bacillariophyta</taxon>
        <taxon>Mediophyceae</taxon>
        <taxon>Biddulphiophycidae</taxon>
        <taxon>Eupodiscales</taxon>
        <taxon>Odontellaceae</taxon>
        <taxon>Odontella</taxon>
    </lineage>
</organism>
<name>A0A7S4JDX2_9STRA</name>
<gene>
    <name evidence="1" type="ORF">OAUR00152_LOCUS26551</name>
</gene>
<proteinExistence type="predicted"/>
<reference evidence="1" key="1">
    <citation type="submission" date="2021-01" db="EMBL/GenBank/DDBJ databases">
        <authorList>
            <person name="Corre E."/>
            <person name="Pelletier E."/>
            <person name="Niang G."/>
            <person name="Scheremetjew M."/>
            <person name="Finn R."/>
            <person name="Kale V."/>
            <person name="Holt S."/>
            <person name="Cochrane G."/>
            <person name="Meng A."/>
            <person name="Brown T."/>
            <person name="Cohen L."/>
        </authorList>
    </citation>
    <scope>NUCLEOTIDE SEQUENCE</scope>
    <source>
        <strain evidence="1">Isolate 1302-5</strain>
    </source>
</reference>
<dbReference type="AlphaFoldDB" id="A0A7S4JDX2"/>
<accession>A0A7S4JDX2</accession>
<dbReference type="EMBL" id="HBKQ01038418">
    <property type="protein sequence ID" value="CAE2260572.1"/>
    <property type="molecule type" value="Transcribed_RNA"/>
</dbReference>